<dbReference type="EMBL" id="JBCAWK010000002">
    <property type="protein sequence ID" value="KAK8866178.1"/>
    <property type="molecule type" value="Genomic_DNA"/>
</dbReference>
<evidence type="ECO:0000256" key="1">
    <source>
        <dbReference type="SAM" id="Coils"/>
    </source>
</evidence>
<feature type="region of interest" description="Disordered" evidence="2">
    <location>
        <begin position="177"/>
        <end position="202"/>
    </location>
</feature>
<comment type="caution">
    <text evidence="3">The sequence shown here is derived from an EMBL/GenBank/DDBJ whole genome shotgun (WGS) entry which is preliminary data.</text>
</comment>
<feature type="compositionally biased region" description="Polar residues" evidence="2">
    <location>
        <begin position="177"/>
        <end position="200"/>
    </location>
</feature>
<evidence type="ECO:0000256" key="2">
    <source>
        <dbReference type="SAM" id="MobiDB-lite"/>
    </source>
</evidence>
<feature type="coiled-coil region" evidence="1">
    <location>
        <begin position="502"/>
        <end position="529"/>
    </location>
</feature>
<feature type="compositionally biased region" description="Polar residues" evidence="2">
    <location>
        <begin position="101"/>
        <end position="112"/>
    </location>
</feature>
<name>A0AAW0Z5K6_9TREE</name>
<protein>
    <recommendedName>
        <fullName evidence="5">BZIP domain-containing protein</fullName>
    </recommendedName>
</protein>
<evidence type="ECO:0008006" key="5">
    <source>
        <dbReference type="Google" id="ProtNLM"/>
    </source>
</evidence>
<feature type="region of interest" description="Disordered" evidence="2">
    <location>
        <begin position="322"/>
        <end position="434"/>
    </location>
</feature>
<accession>A0AAW0Z5K6</accession>
<organism evidence="3 4">
    <name type="scientific">Kwoniella newhampshirensis</name>
    <dbReference type="NCBI Taxonomy" id="1651941"/>
    <lineage>
        <taxon>Eukaryota</taxon>
        <taxon>Fungi</taxon>
        <taxon>Dikarya</taxon>
        <taxon>Basidiomycota</taxon>
        <taxon>Agaricomycotina</taxon>
        <taxon>Tremellomycetes</taxon>
        <taxon>Tremellales</taxon>
        <taxon>Cryptococcaceae</taxon>
        <taxon>Kwoniella</taxon>
    </lineage>
</organism>
<feature type="region of interest" description="Disordered" evidence="2">
    <location>
        <begin position="54"/>
        <end position="118"/>
    </location>
</feature>
<evidence type="ECO:0000313" key="4">
    <source>
        <dbReference type="Proteomes" id="UP001388673"/>
    </source>
</evidence>
<dbReference type="KEGG" id="kne:92178588"/>
<feature type="compositionally biased region" description="Low complexity" evidence="2">
    <location>
        <begin position="322"/>
        <end position="334"/>
    </location>
</feature>
<dbReference type="RefSeq" id="XP_066805657.1">
    <property type="nucleotide sequence ID" value="XM_066944456.1"/>
</dbReference>
<keyword evidence="1" id="KW-0175">Coiled coil</keyword>
<gene>
    <name evidence="3" type="ORF">IAR55_001329</name>
</gene>
<dbReference type="Proteomes" id="UP001388673">
    <property type="component" value="Unassembled WGS sequence"/>
</dbReference>
<dbReference type="GeneID" id="92178588"/>
<evidence type="ECO:0000313" key="3">
    <source>
        <dbReference type="EMBL" id="KAK8866178.1"/>
    </source>
</evidence>
<dbReference type="AlphaFoldDB" id="A0AAW0Z5K6"/>
<proteinExistence type="predicted"/>
<sequence length="548" mass="59334">MASPILFFQPARLRQQQQQTQQQQFQQLCCQNSQANIPSQDVKEQSSNIQTQQGQITFNPIPTRLPPPPKTTRRVSNPARANQGSLKEHEKTTEQIIARQPSPQTLDQVQRQTVKRSLAPVRTTTLDSIPSTDSTSLSQTVSPMAFNLDFNMEPVEWDQFLIDADLGEKQASTIVSVTTDSPASSDSQMATPKSTESEQSAALDPVPDFGFDLNFGFDFPSVGISHRPEDIFTAADLVDFTVPDARGTNDPTMTSTFGLSFGDFGVHTGLDSDAASQLGLTNLIGKLSEQSEAQSTTTISNAASTNLADAYAILDKLLPSTSSPDSVEPSLLSLPPSPAPLKRKASDSSEDAATTFKRRGRPPGSGKTKPLSVQPLKRAYRRQSKSTMDVLLGSPTLSVDTTAADGDESDAESESSPVKLTASGKPSTARPKSVVPEKFLKDGSAQSILGMTIVEIQSFPSFEELLKKVSPSLMAGAKEFGERIAENRDKAKDAAKKSRDERRAKIERADVLEKKVEELEAQISGMTSVLLALVDRGILTKDQVKTYL</sequence>
<keyword evidence="4" id="KW-1185">Reference proteome</keyword>
<reference evidence="3 4" key="1">
    <citation type="journal article" date="2024" name="bioRxiv">
        <title>Comparative genomics of Cryptococcus and Kwoniella reveals pathogenesis evolution and contrasting karyotype dynamics via intercentromeric recombination or chromosome fusion.</title>
        <authorList>
            <person name="Coelho M.A."/>
            <person name="David-Palma M."/>
            <person name="Shea T."/>
            <person name="Bowers K."/>
            <person name="McGinley-Smith S."/>
            <person name="Mohammad A.W."/>
            <person name="Gnirke A."/>
            <person name="Yurkov A.M."/>
            <person name="Nowrousian M."/>
            <person name="Sun S."/>
            <person name="Cuomo C.A."/>
            <person name="Heitman J."/>
        </authorList>
    </citation>
    <scope>NUCLEOTIDE SEQUENCE [LARGE SCALE GENOMIC DNA]</scope>
    <source>
        <strain evidence="3 4">CBS 13917</strain>
    </source>
</reference>